<dbReference type="Proteomes" id="UP000283530">
    <property type="component" value="Unassembled WGS sequence"/>
</dbReference>
<keyword evidence="2" id="KW-0418">Kinase</keyword>
<comment type="caution">
    <text evidence="2">The sequence shown here is derived from an EMBL/GenBank/DDBJ whole genome shotgun (WGS) entry which is preliminary data.</text>
</comment>
<dbReference type="OrthoDB" id="693363at2759"/>
<feature type="compositionally biased region" description="Basic and acidic residues" evidence="1">
    <location>
        <begin position="152"/>
        <end position="163"/>
    </location>
</feature>
<keyword evidence="2" id="KW-0808">Transferase</keyword>
<keyword evidence="3" id="KW-1185">Reference proteome</keyword>
<evidence type="ECO:0000313" key="2">
    <source>
        <dbReference type="EMBL" id="RWR77489.1"/>
    </source>
</evidence>
<feature type="region of interest" description="Disordered" evidence="1">
    <location>
        <begin position="1"/>
        <end position="163"/>
    </location>
</feature>
<feature type="compositionally biased region" description="Basic and acidic residues" evidence="1">
    <location>
        <begin position="226"/>
        <end position="236"/>
    </location>
</feature>
<dbReference type="EMBL" id="QPKB01000002">
    <property type="protein sequence ID" value="RWR77489.1"/>
    <property type="molecule type" value="Genomic_DNA"/>
</dbReference>
<evidence type="ECO:0000256" key="1">
    <source>
        <dbReference type="SAM" id="MobiDB-lite"/>
    </source>
</evidence>
<name>A0A3S3MPS1_9MAGN</name>
<organism evidence="2 3">
    <name type="scientific">Cinnamomum micranthum f. kanehirae</name>
    <dbReference type="NCBI Taxonomy" id="337451"/>
    <lineage>
        <taxon>Eukaryota</taxon>
        <taxon>Viridiplantae</taxon>
        <taxon>Streptophyta</taxon>
        <taxon>Embryophyta</taxon>
        <taxon>Tracheophyta</taxon>
        <taxon>Spermatophyta</taxon>
        <taxon>Magnoliopsida</taxon>
        <taxon>Magnoliidae</taxon>
        <taxon>Laurales</taxon>
        <taxon>Lauraceae</taxon>
        <taxon>Cinnamomum</taxon>
    </lineage>
</organism>
<dbReference type="AlphaFoldDB" id="A0A3S3MPS1"/>
<gene>
    <name evidence="2" type="ORF">CKAN_00597700</name>
</gene>
<proteinExistence type="predicted"/>
<dbReference type="PANTHER" id="PTHR31365">
    <property type="entry name" value="EXPRESSED PROTEIN"/>
    <property type="match status" value="1"/>
</dbReference>
<feature type="compositionally biased region" description="Basic and acidic residues" evidence="1">
    <location>
        <begin position="1"/>
        <end position="11"/>
    </location>
</feature>
<feature type="compositionally biased region" description="Polar residues" evidence="1">
    <location>
        <begin position="92"/>
        <end position="103"/>
    </location>
</feature>
<protein>
    <submittedName>
        <fullName evidence="2">Nuclear ubiquitous casein and cyclin-dependent kinase substrate 1-like protein</fullName>
    </submittedName>
</protein>
<feature type="region of interest" description="Disordered" evidence="1">
    <location>
        <begin position="177"/>
        <end position="267"/>
    </location>
</feature>
<feature type="compositionally biased region" description="Acidic residues" evidence="1">
    <location>
        <begin position="105"/>
        <end position="131"/>
    </location>
</feature>
<dbReference type="GO" id="GO:0016301">
    <property type="term" value="F:kinase activity"/>
    <property type="evidence" value="ECO:0007669"/>
    <property type="project" value="UniProtKB-KW"/>
</dbReference>
<reference evidence="2 3" key="1">
    <citation type="journal article" date="2019" name="Nat. Plants">
        <title>Stout camphor tree genome fills gaps in understanding of flowering plant genome evolution.</title>
        <authorList>
            <person name="Chaw S.M."/>
            <person name="Liu Y.C."/>
            <person name="Wu Y.W."/>
            <person name="Wang H.Y."/>
            <person name="Lin C.I."/>
            <person name="Wu C.S."/>
            <person name="Ke H.M."/>
            <person name="Chang L.Y."/>
            <person name="Hsu C.Y."/>
            <person name="Yang H.T."/>
            <person name="Sudianto E."/>
            <person name="Hsu M.H."/>
            <person name="Wu K.P."/>
            <person name="Wang L.N."/>
            <person name="Leebens-Mack J.H."/>
            <person name="Tsai I.J."/>
        </authorList>
    </citation>
    <scope>NUCLEOTIDE SEQUENCE [LARGE SCALE GENOMIC DNA]</scope>
    <source>
        <strain evidence="3">cv. Chaw 1501</strain>
        <tissue evidence="2">Young leaves</tissue>
    </source>
</reference>
<accession>A0A3S3MPS1</accession>
<dbReference type="STRING" id="337451.A0A3S3MPS1"/>
<sequence length="351" mass="37978">MVGSGKKKDDGSAGINSTNVFAALDSLRRKKKSDKEHGSSKNKGSSKTQAKEPEPPVFWAAASLSGKSWADVDDDDDYYATTAPPQAVWGASEQQGNKGTSTPIEESESEEDGLDEGDEDIDVEEEQDIESEVPVPTEHVIKKPSPATVVPKEAERQLSKKELKKKELAELEAVLAEFGLQKNNGQDEPHGSVQEKETEPNGDITKENAPVITESKSAKKKKAKKDKSSKDAKDALDQPNGSDNTAADEATGAGPVEEDTPSIDVKERIKKVTSMKKKKSNKELDAAAKAAAVEAAARSARLAAAKKKEKNHYNQQPVRCYWGEAARPHCSKAVLLCHAFFVAVLVHIDFM</sequence>
<evidence type="ECO:0000313" key="3">
    <source>
        <dbReference type="Proteomes" id="UP000283530"/>
    </source>
</evidence>
<dbReference type="PANTHER" id="PTHR31365:SF4">
    <property type="entry name" value="OS05G0179800 PROTEIN"/>
    <property type="match status" value="1"/>
</dbReference>
<feature type="compositionally biased region" description="Basic and acidic residues" evidence="1">
    <location>
        <begin position="185"/>
        <end position="199"/>
    </location>
</feature>